<dbReference type="EnsemblMetazoa" id="NM_001270821">
    <property type="protein sequence ID" value="NP_001257750"/>
    <property type="gene ID" value="GeneID_552350"/>
</dbReference>
<dbReference type="AlphaFoldDB" id="A0A7M6W603"/>
<accession>A0A7M6W603</accession>
<dbReference type="CTD" id="100379461"/>
<dbReference type="PRINTS" id="PR00947">
    <property type="entry name" value="CUTICLE"/>
</dbReference>
<dbReference type="Pfam" id="PF00379">
    <property type="entry name" value="Chitin_bind_4"/>
    <property type="match status" value="1"/>
</dbReference>
<dbReference type="PANTHER" id="PTHR12236:SF86">
    <property type="entry name" value="CCP84AC-RELATED"/>
    <property type="match status" value="1"/>
</dbReference>
<dbReference type="GO" id="GO:0031012">
    <property type="term" value="C:extracellular matrix"/>
    <property type="evidence" value="ECO:0007669"/>
    <property type="project" value="TreeGrafter"/>
</dbReference>
<evidence type="ECO:0000313" key="4">
    <source>
        <dbReference type="Proteomes" id="UP000005203"/>
    </source>
</evidence>
<accession>A0A8B6WZW2</accession>
<evidence type="ECO:0000313" key="3">
    <source>
        <dbReference type="EnsemblMetazoa" id="NP_001257750"/>
    </source>
</evidence>
<protein>
    <submittedName>
        <fullName evidence="5">Cuticular protein 5</fullName>
    </submittedName>
</protein>
<dbReference type="GeneID" id="552350"/>
<dbReference type="Proteomes" id="UP000005203">
    <property type="component" value="Linkage group LG16"/>
</dbReference>
<evidence type="ECO:0000256" key="1">
    <source>
        <dbReference type="ARBA" id="ARBA00022460"/>
    </source>
</evidence>
<dbReference type="GO" id="GO:0005615">
    <property type="term" value="C:extracellular space"/>
    <property type="evidence" value="ECO:0007669"/>
    <property type="project" value="TreeGrafter"/>
</dbReference>
<dbReference type="InterPro" id="IPR031311">
    <property type="entry name" value="CHIT_BIND_RR_consensus"/>
</dbReference>
<dbReference type="OrthoDB" id="10071059at2759"/>
<dbReference type="RefSeq" id="NP_001257750.1">
    <property type="nucleotide sequence ID" value="NM_001270821.1"/>
</dbReference>
<dbReference type="InterPro" id="IPR051217">
    <property type="entry name" value="Insect_Cuticle_Struc_Prot"/>
</dbReference>
<keyword evidence="4" id="KW-1185">Reference proteome</keyword>
<organism evidence="3">
    <name type="scientific">Apis mellifera</name>
    <name type="common">Honeybee</name>
    <dbReference type="NCBI Taxonomy" id="7460"/>
    <lineage>
        <taxon>Eukaryota</taxon>
        <taxon>Metazoa</taxon>
        <taxon>Ecdysozoa</taxon>
        <taxon>Arthropoda</taxon>
        <taxon>Hexapoda</taxon>
        <taxon>Insecta</taxon>
        <taxon>Pterygota</taxon>
        <taxon>Neoptera</taxon>
        <taxon>Endopterygota</taxon>
        <taxon>Hymenoptera</taxon>
        <taxon>Apocrita</taxon>
        <taxon>Aculeata</taxon>
        <taxon>Apoidea</taxon>
        <taxon>Anthophila</taxon>
        <taxon>Apidae</taxon>
        <taxon>Apis</taxon>
    </lineage>
</organism>
<dbReference type="GO" id="GO:0042302">
    <property type="term" value="F:structural constituent of cuticle"/>
    <property type="evidence" value="ECO:0007669"/>
    <property type="project" value="UniProtKB-UniRule"/>
</dbReference>
<dbReference type="PANTHER" id="PTHR12236">
    <property type="entry name" value="STRUCTURAL CONTITUENT OF CUTICLE"/>
    <property type="match status" value="1"/>
</dbReference>
<proteinExistence type="predicted"/>
<dbReference type="InterPro" id="IPR000618">
    <property type="entry name" value="Insect_cuticle"/>
</dbReference>
<keyword evidence="1 2" id="KW-0193">Cuticle</keyword>
<dbReference type="KEGG" id="ame:552350"/>
<evidence type="ECO:0000256" key="2">
    <source>
        <dbReference type="PROSITE-ProRule" id="PRU00497"/>
    </source>
</evidence>
<reference evidence="5" key="5">
    <citation type="submission" date="2025-04" db="UniProtKB">
        <authorList>
            <consortium name="RefSeq"/>
        </authorList>
    </citation>
    <scope>IDENTIFICATION</scope>
</reference>
<gene>
    <name evidence="3" type="primary">552350</name>
    <name evidence="5" type="synonym">CPR5</name>
</gene>
<reference evidence="3" key="4">
    <citation type="submission" date="2021-01" db="UniProtKB">
        <authorList>
            <consortium name="EnsemblMetazoa"/>
        </authorList>
    </citation>
    <scope>IDENTIFICATION</scope>
    <source>
        <strain evidence="3">DH4</strain>
    </source>
</reference>
<evidence type="ECO:0000313" key="5">
    <source>
        <dbReference type="RefSeq" id="NP_001257750.1"/>
    </source>
</evidence>
<reference evidence="5" key="2">
    <citation type="journal article" date="2006" name="Nature">
        <title>Insights into social insects from the genome of the honeybee Apis mellifera.</title>
        <authorList>
            <consortium name="Honeybee Genome Sequencing Consortium"/>
        </authorList>
    </citation>
    <scope>NUCLEOTIDE SEQUENCE</scope>
</reference>
<sequence length="230" mass="23027">MDYKIIGYLATILTVTHAGIIGPSAGIITPSGATVAAALPPTAAVVRTENFDPNPQYSFSYSVADGLTGDNKAQEETRNGDVVQGSYSLIEPDGSRRVVSYAADPINGFNAVVQKDPSITVKTAIAATPVAPVAAAVRPVVASPVIARPTSVIATAAPAVAVRPQAALLSTPLLRQPLLAGPAVAATNVVAANTGLVGLGVGLGLRPGSLYGTQALLAGAYGTGGIVKVH</sequence>
<dbReference type="OMA" id="WQCCENS"/>
<dbReference type="PROSITE" id="PS51155">
    <property type="entry name" value="CHIT_BIND_RR_2"/>
    <property type="match status" value="1"/>
</dbReference>
<name>A0A7M6W603_APIME</name>
<reference evidence="5" key="3">
    <citation type="journal article" date="2014" name="BMC Genomics">
        <title>Finding the missing honey bee genes: lessons learned from a genome upgrade.</title>
        <authorList>
            <consortium name="HGSC production teams"/>
            <consortium name="Honey Bee Genome Sequencing Consortium"/>
            <person name="Elsik C.G."/>
            <person name="Worley K.C."/>
            <person name="Bennett A.K."/>
            <person name="Beye M."/>
            <person name="Camara F."/>
            <person name="Childers C.P."/>
            <person name="de Graaf D.C."/>
            <person name="Debyser G."/>
            <person name="Deng J."/>
            <person name="Devreese B."/>
            <person name="Elhaik E."/>
            <person name="Evans J.D."/>
            <person name="Foster L.J."/>
            <person name="Graur D."/>
            <person name="Guigo R."/>
            <person name="Hoff K.J."/>
            <person name="Holder M.E."/>
            <person name="Hudson M.E."/>
            <person name="Hunt G.J."/>
            <person name="Jiang H."/>
            <person name="Joshi V."/>
            <person name="Khetani R.S."/>
            <person name="Kosarev P."/>
            <person name="Kovar C.L."/>
            <person name="Ma J."/>
            <person name="Maleszka R."/>
            <person name="Moritz R.F."/>
            <person name="Munoz-Torres M.C."/>
            <person name="Murphy T.D."/>
            <person name="Muzny D.M."/>
            <person name="Newsham I.F."/>
            <person name="Reese J.T."/>
            <person name="Robertson H.M."/>
            <person name="Robinson G.E."/>
            <person name="Rueppell O."/>
            <person name="Solovyev V."/>
            <person name="Stanke M."/>
            <person name="Stolle E."/>
            <person name="Tsuruda J.M."/>
            <person name="Vaerenbergh M.V."/>
            <person name="Waterhouse R.M."/>
            <person name="Weaver D.B."/>
            <person name="Whitfield C.W."/>
            <person name="Wu Y."/>
            <person name="Zdobnov E.M."/>
            <person name="Zhang L."/>
            <person name="Zhu D."/>
            <person name="Gibbs R.A."/>
        </authorList>
    </citation>
    <scope>NUCLEOTIDE SEQUENCE</scope>
</reference>
<dbReference type="PROSITE" id="PS00233">
    <property type="entry name" value="CHIT_BIND_RR_1"/>
    <property type="match status" value="1"/>
</dbReference>
<reference evidence="5" key="1">
    <citation type="journal article" date="2002" name="Genome Res.">
        <title>Annotated expressed sequence tags and cDNA microarrays for studies of brain and behavior in the honey bee.</title>
        <authorList>
            <person name="Whitfield C.W."/>
            <person name="Band M.R."/>
            <person name="Bonaldo M.F."/>
            <person name="Kumar C.G."/>
            <person name="Liu L."/>
            <person name="Pardinas J.R."/>
            <person name="Robertson H.M."/>
            <person name="Soares M.B."/>
            <person name="Robinson G.E."/>
        </authorList>
    </citation>
    <scope>NUCLEOTIDE SEQUENCE</scope>
</reference>